<dbReference type="EMBL" id="ML742119">
    <property type="protein sequence ID" value="KAE8149564.1"/>
    <property type="molecule type" value="Genomic_DNA"/>
</dbReference>
<proteinExistence type="predicted"/>
<evidence type="ECO:0000313" key="2">
    <source>
        <dbReference type="Proteomes" id="UP000325780"/>
    </source>
</evidence>
<keyword evidence="2" id="KW-1185">Reference proteome</keyword>
<accession>A0A5N6TTF3</accession>
<sequence>MASGGPSWQIDIPSLSQLVFSAGAYGLKQLALAGVDPHTIGCMMMISEYTPASQEFRGTLCRAREQQRADRVWIYRVIEVGASTNFLADQMLKTRAGENVIALLSATVSVMDEKACISTLSALFDAAGVSLDNIPGMVQLQNIRTSLASLARKTGFREKVLHYHYFLSSIIQPQQGARVINSTPYDAIPATSEIPAIIKVLHKMVTVEGSHVLIFKGIRGAAWTAAYASYILGLETCAVNRESAPVPITSDYDSARVVFDLSSTETKCELFREGNILDFITFNGDLPPLNSGWSIDCSLVDFFDLHHPGLKRETPLGYLRLSNFAAIEAMNTVSSLIGSFETQDTDSMAYRTRYPGSAGFISFTQMALPHLHRRAMRILAILGLRPAVRGFRFKGEGECPNFHCIGHETDPEPIWEETDIEQFNYKTGKREKKKNLSRSGQYLEPGSIQFVQDEARERLKYYLDDQTRPEMQKVRSWPTYLLSEIARTVNVAVQFAAKLAFTDWDKSLRIMSARTVSSREIPQLSSHGSNFEGHMAEAIALCSDSMPVDALEGRLWSVDWLGLDIDGIIVLRNAALSYSLMDMDGVFLSFQRGRILYEESNYHKIRSDRVGTLSHNMSLNHGYGSQSLGAQDKSLNIRARSLVSPIGDTIFVRLEATLNSSTAIVADCSLAAQLMTDFLVTMPCEHGYLGDKLLIPRDAGFVSVINEGLFFDDQYLAGTRRGNESGAIIFYQQTSKNSFGQWLASQWQPHSSDGRGLRVIQKDCCINCLVARLEVVYNWISDSYKALLKDYPICVIAGMREDSKDQTRR</sequence>
<protein>
    <submittedName>
        <fullName evidence="1">Uncharacterized protein</fullName>
    </submittedName>
</protein>
<dbReference type="AlphaFoldDB" id="A0A5N6TTF3"/>
<organism evidence="1 2">
    <name type="scientific">Aspergillus avenaceus</name>
    <dbReference type="NCBI Taxonomy" id="36643"/>
    <lineage>
        <taxon>Eukaryota</taxon>
        <taxon>Fungi</taxon>
        <taxon>Dikarya</taxon>
        <taxon>Ascomycota</taxon>
        <taxon>Pezizomycotina</taxon>
        <taxon>Eurotiomycetes</taxon>
        <taxon>Eurotiomycetidae</taxon>
        <taxon>Eurotiales</taxon>
        <taxon>Aspergillaceae</taxon>
        <taxon>Aspergillus</taxon>
        <taxon>Aspergillus subgen. Circumdati</taxon>
    </lineage>
</organism>
<dbReference type="Proteomes" id="UP000325780">
    <property type="component" value="Unassembled WGS sequence"/>
</dbReference>
<name>A0A5N6TTF3_ASPAV</name>
<dbReference type="OrthoDB" id="3940987at2759"/>
<reference evidence="1 2" key="1">
    <citation type="submission" date="2019-04" db="EMBL/GenBank/DDBJ databases">
        <title>Friends and foes A comparative genomics study of 23 Aspergillus species from section Flavi.</title>
        <authorList>
            <consortium name="DOE Joint Genome Institute"/>
            <person name="Kjaerbolling I."/>
            <person name="Vesth T."/>
            <person name="Frisvad J.C."/>
            <person name="Nybo J.L."/>
            <person name="Theobald S."/>
            <person name="Kildgaard S."/>
            <person name="Isbrandt T."/>
            <person name="Kuo A."/>
            <person name="Sato A."/>
            <person name="Lyhne E.K."/>
            <person name="Kogle M.E."/>
            <person name="Wiebenga A."/>
            <person name="Kun R.S."/>
            <person name="Lubbers R.J."/>
            <person name="Makela M.R."/>
            <person name="Barry K."/>
            <person name="Chovatia M."/>
            <person name="Clum A."/>
            <person name="Daum C."/>
            <person name="Haridas S."/>
            <person name="He G."/>
            <person name="LaButti K."/>
            <person name="Lipzen A."/>
            <person name="Mondo S."/>
            <person name="Riley R."/>
            <person name="Salamov A."/>
            <person name="Simmons B.A."/>
            <person name="Magnuson J.K."/>
            <person name="Henrissat B."/>
            <person name="Mortensen U.H."/>
            <person name="Larsen T.O."/>
            <person name="Devries R.P."/>
            <person name="Grigoriev I.V."/>
            <person name="Machida M."/>
            <person name="Baker S.E."/>
            <person name="Andersen M.R."/>
        </authorList>
    </citation>
    <scope>NUCLEOTIDE SEQUENCE [LARGE SCALE GENOMIC DNA]</scope>
    <source>
        <strain evidence="1 2">IBT 18842</strain>
    </source>
</reference>
<gene>
    <name evidence="1" type="ORF">BDV25DRAFT_156073</name>
</gene>
<evidence type="ECO:0000313" key="1">
    <source>
        <dbReference type="EMBL" id="KAE8149564.1"/>
    </source>
</evidence>